<dbReference type="GO" id="GO:0005524">
    <property type="term" value="F:ATP binding"/>
    <property type="evidence" value="ECO:0007669"/>
    <property type="project" value="UniProtKB-KW"/>
</dbReference>
<dbReference type="GO" id="GO:0009376">
    <property type="term" value="C:HslUV protease complex"/>
    <property type="evidence" value="ECO:0007669"/>
    <property type="project" value="InterPro"/>
</dbReference>
<dbReference type="PANTHER" id="PTHR48102:SF2">
    <property type="entry name" value="ATP-DEPENDENT PROTEASE ATPASE SUBUNIT HSLU2"/>
    <property type="match status" value="1"/>
</dbReference>
<evidence type="ECO:0000256" key="5">
    <source>
        <dbReference type="SAM" id="MobiDB-lite"/>
    </source>
</evidence>
<proteinExistence type="inferred from homology"/>
<sequence>MMRRVTSSLPSALKLGRSLGPNVRFSGGAAAVEASPAIPPNSSSGKTLVRNMKPRELMQELDNYIIGQTEAKKAVAVALRNRWRRHQVDAAIREEISPKNILMIGPTGVGKTEIARRLAKLVDAPFIKVEATKYTEVGFKGKNVESIIEDLYSNAKTKDKRRLEIEREKKAHELALEIVFNGWHSCRSASGSFGSSTRNSGSVYSSAEEDKNSSSRDNVTFEEFKEKYKTQFKDDMVVIDVTQQPKGNTKPNASINSVEMLSVGILLGLGSESRGVKTRVTKRVEEALPLATQEALSRLVDETQISALARTLAEQDGVVFIDEIDKVVTEPASANADVSSTGVQQDLLPLIEGSNVTLKDGSQISTDNILFICSGAFHTVKTSDMIAELQGRLPVRVEMHALKEEDIRRILCEPKFNLLLQQKALMKTENIDLEFTPDAVDELARVTTKVNANAQNIGARRLHTVVERVMDEYSFNCQDYEGKKVVIDAEVVRKATGSLMNNIDLAKYIL</sequence>
<dbReference type="Gene3D" id="3.40.50.300">
    <property type="entry name" value="P-loop containing nucleotide triphosphate hydrolases"/>
    <property type="match status" value="2"/>
</dbReference>
<comment type="similarity">
    <text evidence="1">Belongs to the ClpX chaperone family. HslU subfamily.</text>
</comment>
<keyword evidence="2" id="KW-0547">Nucleotide-binding</keyword>
<evidence type="ECO:0000256" key="4">
    <source>
        <dbReference type="ARBA" id="ARBA00023186"/>
    </source>
</evidence>
<dbReference type="AlphaFoldDB" id="Q7RTL8"/>
<dbReference type="VEuPathDB" id="TriTrypDB:Tb427_110139000"/>
<dbReference type="Gene3D" id="1.10.8.60">
    <property type="match status" value="1"/>
</dbReference>
<dbReference type="GO" id="GO:0008233">
    <property type="term" value="F:peptidase activity"/>
    <property type="evidence" value="ECO:0007669"/>
    <property type="project" value="InterPro"/>
</dbReference>
<dbReference type="InterPro" id="IPR027417">
    <property type="entry name" value="P-loop_NTPase"/>
</dbReference>
<dbReference type="VEuPathDB" id="TriTrypDB:Tb927.11.12230"/>
<dbReference type="GO" id="GO:0016887">
    <property type="term" value="F:ATP hydrolysis activity"/>
    <property type="evidence" value="ECO:0007669"/>
    <property type="project" value="InterPro"/>
</dbReference>
<dbReference type="GO" id="GO:0051603">
    <property type="term" value="P:proteolysis involved in protein catabolic process"/>
    <property type="evidence" value="ECO:0007669"/>
    <property type="project" value="TreeGrafter"/>
</dbReference>
<dbReference type="InterPro" id="IPR003959">
    <property type="entry name" value="ATPase_AAA_core"/>
</dbReference>
<evidence type="ECO:0000256" key="2">
    <source>
        <dbReference type="ARBA" id="ARBA00022741"/>
    </source>
</evidence>
<dbReference type="VEuPathDB" id="TriTrypDB:Tb1125.11.12230"/>
<dbReference type="Pfam" id="PF00004">
    <property type="entry name" value="AAA"/>
    <property type="match status" value="1"/>
</dbReference>
<gene>
    <name evidence="8" type="primary">HslU</name>
</gene>
<feature type="compositionally biased region" description="Low complexity" evidence="5">
    <location>
        <begin position="190"/>
        <end position="202"/>
    </location>
</feature>
<dbReference type="InterPro" id="IPR019489">
    <property type="entry name" value="Clp_ATPase_C"/>
</dbReference>
<feature type="domain" description="Clp ATPase C-terminal" evidence="7">
    <location>
        <begin position="402"/>
        <end position="492"/>
    </location>
</feature>
<name>Q7RTL8_9TRYP</name>
<reference evidence="8" key="1">
    <citation type="journal article" date="2002" name="Mol. Biol. Evol.">
        <title>Eubacterial HslV and HslU subunits homologs in primordial eukaryotes.</title>
        <authorList>
            <person name="Couvreur B."/>
            <person name="Wattiez R."/>
            <person name="Bollen A."/>
            <person name="Falmagne P."/>
            <person name="Le Ray D."/>
            <person name="Dujardin J.C."/>
        </authorList>
    </citation>
    <scope>NUCLEOTIDE SEQUENCE</scope>
    <source>
        <strain evidence="8">TREU 927/4 GUTat10.1</strain>
    </source>
</reference>
<accession>Q7RTL8</accession>
<dbReference type="InterPro" id="IPR004491">
    <property type="entry name" value="HslU"/>
</dbReference>
<dbReference type="InterPro" id="IPR050052">
    <property type="entry name" value="ATP-dep_Clp_protease_ClpX"/>
</dbReference>
<protein>
    <submittedName>
        <fullName evidence="8">Regulatory subunit of the HslVU complex</fullName>
    </submittedName>
</protein>
<evidence type="ECO:0000259" key="6">
    <source>
        <dbReference type="SMART" id="SM00382"/>
    </source>
</evidence>
<evidence type="ECO:0000256" key="3">
    <source>
        <dbReference type="ARBA" id="ARBA00022840"/>
    </source>
</evidence>
<dbReference type="SUPFAM" id="SSF52540">
    <property type="entry name" value="P-loop containing nucleoside triphosphate hydrolases"/>
    <property type="match status" value="1"/>
</dbReference>
<organism evidence="8">
    <name type="scientific">Trypanosoma brucei</name>
    <dbReference type="NCBI Taxonomy" id="5691"/>
    <lineage>
        <taxon>Eukaryota</taxon>
        <taxon>Discoba</taxon>
        <taxon>Euglenozoa</taxon>
        <taxon>Kinetoplastea</taxon>
        <taxon>Metakinetoplastina</taxon>
        <taxon>Trypanosomatida</taxon>
        <taxon>Trypanosomatidae</taxon>
        <taxon>Trypanosoma</taxon>
    </lineage>
</organism>
<dbReference type="NCBIfam" id="TIGR00390">
    <property type="entry name" value="hslU"/>
    <property type="match status" value="1"/>
</dbReference>
<dbReference type="Pfam" id="PF07724">
    <property type="entry name" value="AAA_2"/>
    <property type="match status" value="1"/>
</dbReference>
<feature type="domain" description="AAA+ ATPase" evidence="6">
    <location>
        <begin position="97"/>
        <end position="403"/>
    </location>
</feature>
<evidence type="ECO:0000313" key="8">
    <source>
        <dbReference type="EMBL" id="CAD29867.1"/>
    </source>
</evidence>
<dbReference type="FunFam" id="3.40.50.300:FF:000220">
    <property type="entry name" value="ATP-dependent protease ATPase subunit HslU"/>
    <property type="match status" value="1"/>
</dbReference>
<dbReference type="VEuPathDB" id="TriTrypDB:Tbg972.11.13670"/>
<evidence type="ECO:0000256" key="1">
    <source>
        <dbReference type="ARBA" id="ARBA00009771"/>
    </source>
</evidence>
<feature type="region of interest" description="Disordered" evidence="5">
    <location>
        <begin position="190"/>
        <end position="218"/>
    </location>
</feature>
<dbReference type="PANTHER" id="PTHR48102">
    <property type="entry name" value="ATP-DEPENDENT CLP PROTEASE ATP-BINDING SUBUNIT CLPX-LIKE, MITOCHONDRIAL-RELATED"/>
    <property type="match status" value="1"/>
</dbReference>
<keyword evidence="4" id="KW-0143">Chaperone</keyword>
<dbReference type="SMART" id="SM01086">
    <property type="entry name" value="ClpB_D2-small"/>
    <property type="match status" value="1"/>
</dbReference>
<evidence type="ECO:0000259" key="7">
    <source>
        <dbReference type="SMART" id="SM01086"/>
    </source>
</evidence>
<dbReference type="InterPro" id="IPR003593">
    <property type="entry name" value="AAA+_ATPase"/>
</dbReference>
<dbReference type="NCBIfam" id="NF003544">
    <property type="entry name" value="PRK05201.1"/>
    <property type="match status" value="1"/>
</dbReference>
<keyword evidence="3" id="KW-0067">ATP-binding</keyword>
<dbReference type="SMART" id="SM00382">
    <property type="entry name" value="AAA"/>
    <property type="match status" value="1"/>
</dbReference>
<dbReference type="EMBL" id="BN000068">
    <property type="protein sequence ID" value="CAD29867.1"/>
    <property type="molecule type" value="Genomic_DNA"/>
</dbReference>